<evidence type="ECO:0000256" key="6">
    <source>
        <dbReference type="ARBA" id="ARBA00022840"/>
    </source>
</evidence>
<dbReference type="PANTHER" id="PTHR20858:SF17">
    <property type="entry name" value="HYDROXYMETHYLPYRIMIDINE_PHOSPHOMETHYLPYRIMIDINE KINASE THI20-RELATED"/>
    <property type="match status" value="1"/>
</dbReference>
<dbReference type="InterPro" id="IPR029056">
    <property type="entry name" value="Ribokinase-like"/>
</dbReference>
<dbReference type="InterPro" id="IPR004399">
    <property type="entry name" value="HMP/HMP-P_kinase_dom"/>
</dbReference>
<evidence type="ECO:0000259" key="7">
    <source>
        <dbReference type="Pfam" id="PF08543"/>
    </source>
</evidence>
<gene>
    <name evidence="8" type="primary">thiD</name>
    <name evidence="8" type="ORF">GQE98_15980</name>
</gene>
<dbReference type="CDD" id="cd01169">
    <property type="entry name" value="HMPP_kinase"/>
    <property type="match status" value="1"/>
</dbReference>
<dbReference type="GO" id="GO:0008972">
    <property type="term" value="F:phosphomethylpyrimidine kinase activity"/>
    <property type="evidence" value="ECO:0007669"/>
    <property type="project" value="InterPro"/>
</dbReference>
<sequence>MQGRVLVIAGSDSGGGAGIQADIKTVTALGGYAATAITALTAQNTLGVEAIEEVSAPFVAQQIDVVLKDIGADAIKIGMLHRKEVIETVAELFEQLDRLPPVVLDPVMIAKGGASLIAAEASEAIKSLLIAPHTHVLTPNIPEAEQLTGMKINSLADMEKAGRFLLDMGPKAVLMKGGHSEGAEIIDLLVSAEGIHTYSHPRIDTPHTHGTGCTLSSAIATGLAQGLTIPDAVARAIRYVENAIFEAPGLGAGHGPLNHGHTVGPFV</sequence>
<protein>
    <recommendedName>
        <fullName evidence="2">hydroxymethylpyrimidine kinase</fullName>
        <ecNumber evidence="2">2.7.1.49</ecNumber>
    </recommendedName>
</protein>
<evidence type="ECO:0000256" key="1">
    <source>
        <dbReference type="ARBA" id="ARBA00004948"/>
    </source>
</evidence>
<organism evidence="8 9">
    <name type="scientific">Sneathiella litorea</name>
    <dbReference type="NCBI Taxonomy" id="2606216"/>
    <lineage>
        <taxon>Bacteria</taxon>
        <taxon>Pseudomonadati</taxon>
        <taxon>Pseudomonadota</taxon>
        <taxon>Alphaproteobacteria</taxon>
        <taxon>Sneathiellales</taxon>
        <taxon>Sneathiellaceae</taxon>
        <taxon>Sneathiella</taxon>
    </lineage>
</organism>
<accession>A0A6L8WAQ4</accession>
<dbReference type="GO" id="GO:0009228">
    <property type="term" value="P:thiamine biosynthetic process"/>
    <property type="evidence" value="ECO:0007669"/>
    <property type="project" value="InterPro"/>
</dbReference>
<dbReference type="PANTHER" id="PTHR20858">
    <property type="entry name" value="PHOSPHOMETHYLPYRIMIDINE KINASE"/>
    <property type="match status" value="1"/>
</dbReference>
<comment type="pathway">
    <text evidence="1">Cofactor biosynthesis; thiamine diphosphate biosynthesis.</text>
</comment>
<keyword evidence="6" id="KW-0067">ATP-binding</keyword>
<dbReference type="NCBIfam" id="TIGR00097">
    <property type="entry name" value="HMP-P_kinase"/>
    <property type="match status" value="1"/>
</dbReference>
<evidence type="ECO:0000313" key="9">
    <source>
        <dbReference type="Proteomes" id="UP000476030"/>
    </source>
</evidence>
<dbReference type="SUPFAM" id="SSF53613">
    <property type="entry name" value="Ribokinase-like"/>
    <property type="match status" value="1"/>
</dbReference>
<evidence type="ECO:0000256" key="4">
    <source>
        <dbReference type="ARBA" id="ARBA00022741"/>
    </source>
</evidence>
<dbReference type="Gene3D" id="3.40.1190.20">
    <property type="match status" value="1"/>
</dbReference>
<dbReference type="InterPro" id="IPR013749">
    <property type="entry name" value="PM/HMP-P_kinase-1"/>
</dbReference>
<name>A0A6L8WAQ4_9PROT</name>
<evidence type="ECO:0000256" key="2">
    <source>
        <dbReference type="ARBA" id="ARBA00012135"/>
    </source>
</evidence>
<dbReference type="GO" id="GO:0005524">
    <property type="term" value="F:ATP binding"/>
    <property type="evidence" value="ECO:0007669"/>
    <property type="project" value="UniProtKB-KW"/>
</dbReference>
<keyword evidence="5 8" id="KW-0418">Kinase</keyword>
<dbReference type="EMBL" id="WTUW01000009">
    <property type="protein sequence ID" value="MZR32138.1"/>
    <property type="molecule type" value="Genomic_DNA"/>
</dbReference>
<dbReference type="Pfam" id="PF08543">
    <property type="entry name" value="Phos_pyr_kin"/>
    <property type="match status" value="1"/>
</dbReference>
<dbReference type="UniPathway" id="UPA00060">
    <property type="reaction ID" value="UER00138"/>
</dbReference>
<keyword evidence="9" id="KW-1185">Reference proteome</keyword>
<dbReference type="AlphaFoldDB" id="A0A6L8WAQ4"/>
<dbReference type="GO" id="GO:0005829">
    <property type="term" value="C:cytosol"/>
    <property type="evidence" value="ECO:0007669"/>
    <property type="project" value="TreeGrafter"/>
</dbReference>
<comment type="caution">
    <text evidence="8">The sequence shown here is derived from an EMBL/GenBank/DDBJ whole genome shotgun (WGS) entry which is preliminary data.</text>
</comment>
<dbReference type="GO" id="GO:0008902">
    <property type="term" value="F:hydroxymethylpyrimidine kinase activity"/>
    <property type="evidence" value="ECO:0007669"/>
    <property type="project" value="UniProtKB-EC"/>
</dbReference>
<reference evidence="8 9" key="1">
    <citation type="submission" date="2019-12" db="EMBL/GenBank/DDBJ databases">
        <title>Snethiella sp. nov. sp. isolated from sea sand.</title>
        <authorList>
            <person name="Kim J."/>
            <person name="Jeong S.E."/>
            <person name="Jung H.S."/>
            <person name="Jeon C.O."/>
        </authorList>
    </citation>
    <scope>NUCLEOTIDE SEQUENCE [LARGE SCALE GENOMIC DNA]</scope>
    <source>
        <strain evidence="8 9">DP05</strain>
    </source>
</reference>
<keyword evidence="4" id="KW-0547">Nucleotide-binding</keyword>
<evidence type="ECO:0000256" key="5">
    <source>
        <dbReference type="ARBA" id="ARBA00022777"/>
    </source>
</evidence>
<dbReference type="FunFam" id="3.40.1190.20:FF:000003">
    <property type="entry name" value="Phosphomethylpyrimidine kinase ThiD"/>
    <property type="match status" value="1"/>
</dbReference>
<dbReference type="RefSeq" id="WP_161316707.1">
    <property type="nucleotide sequence ID" value="NZ_WTUW01000009.1"/>
</dbReference>
<dbReference type="Proteomes" id="UP000476030">
    <property type="component" value="Unassembled WGS sequence"/>
</dbReference>
<proteinExistence type="predicted"/>
<feature type="domain" description="Pyridoxamine kinase/Phosphomethylpyrimidine kinase" evidence="7">
    <location>
        <begin position="12"/>
        <end position="258"/>
    </location>
</feature>
<keyword evidence="3 8" id="KW-0808">Transferase</keyword>
<evidence type="ECO:0000256" key="3">
    <source>
        <dbReference type="ARBA" id="ARBA00022679"/>
    </source>
</evidence>
<evidence type="ECO:0000313" key="8">
    <source>
        <dbReference type="EMBL" id="MZR32138.1"/>
    </source>
</evidence>
<dbReference type="GO" id="GO:0009229">
    <property type="term" value="P:thiamine diphosphate biosynthetic process"/>
    <property type="evidence" value="ECO:0007669"/>
    <property type="project" value="UniProtKB-UniPathway"/>
</dbReference>
<dbReference type="EC" id="2.7.1.49" evidence="2"/>